<dbReference type="EMBL" id="BMMT01000015">
    <property type="protein sequence ID" value="GGI97880.1"/>
    <property type="molecule type" value="Genomic_DNA"/>
</dbReference>
<comment type="caution">
    <text evidence="1">The sequence shown here is derived from an EMBL/GenBank/DDBJ whole genome shotgun (WGS) entry which is preliminary data.</text>
</comment>
<dbReference type="AlphaFoldDB" id="A0A917K3T8"/>
<sequence length="401" mass="43566">MILELHLLQSFPVSNLNRDDLGQPKTATFGGVPRARISSQSLKRAARDEFDQHGLDAADLGQRTKRLELEVTKLLSDPDHGYGRAAEATSPVVAAAFNQFRFKTEATGFTKYLLFVDKNTARLLAEFCNENWDALSAYAAKAQKEREAKEAKKSKKTTSTGDSENPVEKIAKIATDSKLKAIAKDIFSARRAADIALFGRMIADNTDLNVNAASQVAHAISTHAVATEFDYYTAVDDLKRDDEPGADMIGTIDFNTACYYSYANLNLAQLTENLQGDHELVAQAAKAWLGAFIHSTPSGKQTTTAARTMPETLLGTVRTRGAWNLANAFLRPVTGTDVLGSSTKRLFAHFQTLRAFYGTTDLRTVAGAALSCSSDPLPAEDTVADVNEFTNRLLTTALDAA</sequence>
<reference evidence="1 2" key="1">
    <citation type="journal article" date="2014" name="Int. J. Syst. Evol. Microbiol.">
        <title>Complete genome sequence of Corynebacterium casei LMG S-19264T (=DSM 44701T), isolated from a smear-ripened cheese.</title>
        <authorList>
            <consortium name="US DOE Joint Genome Institute (JGI-PGF)"/>
            <person name="Walter F."/>
            <person name="Albersmeier A."/>
            <person name="Kalinowski J."/>
            <person name="Ruckert C."/>
        </authorList>
    </citation>
    <scope>NUCLEOTIDE SEQUENCE [LARGE SCALE GENOMIC DNA]</scope>
    <source>
        <strain evidence="1 2">CGMCC 4.7206</strain>
    </source>
</reference>
<gene>
    <name evidence="1" type="ORF">GCM10011581_38810</name>
</gene>
<dbReference type="Proteomes" id="UP000597989">
    <property type="component" value="Unassembled WGS sequence"/>
</dbReference>
<protein>
    <submittedName>
        <fullName evidence="1">Type I-E CRISPR-associated protein Cas7/Cse4/CasC</fullName>
    </submittedName>
</protein>
<dbReference type="RefSeq" id="WP_188989746.1">
    <property type="nucleotide sequence ID" value="NZ_BMMT01000015.1"/>
</dbReference>
<organism evidence="1 2">
    <name type="scientific">Saccharopolyspora thermophila</name>
    <dbReference type="NCBI Taxonomy" id="89367"/>
    <lineage>
        <taxon>Bacteria</taxon>
        <taxon>Bacillati</taxon>
        <taxon>Actinomycetota</taxon>
        <taxon>Actinomycetes</taxon>
        <taxon>Pseudonocardiales</taxon>
        <taxon>Pseudonocardiaceae</taxon>
        <taxon>Saccharopolyspora</taxon>
    </lineage>
</organism>
<evidence type="ECO:0000313" key="2">
    <source>
        <dbReference type="Proteomes" id="UP000597989"/>
    </source>
</evidence>
<accession>A0A917K3T8</accession>
<name>A0A917K3T8_9PSEU</name>
<evidence type="ECO:0000313" key="1">
    <source>
        <dbReference type="EMBL" id="GGI97880.1"/>
    </source>
</evidence>
<dbReference type="NCBIfam" id="TIGR01869">
    <property type="entry name" value="casC_Cse4"/>
    <property type="match status" value="1"/>
</dbReference>
<dbReference type="Pfam" id="PF09344">
    <property type="entry name" value="Cas_CT1975"/>
    <property type="match status" value="1"/>
</dbReference>
<dbReference type="InterPro" id="IPR010148">
    <property type="entry name" value="CRISPR-assoc_prot_CT1975"/>
</dbReference>
<proteinExistence type="predicted"/>